<dbReference type="PANTHER" id="PTHR34048">
    <property type="entry name" value="LOW-DENSITY RECEPTOR-LIKE PROTEIN"/>
    <property type="match status" value="1"/>
</dbReference>
<protein>
    <submittedName>
        <fullName evidence="4">Uncharacterized protein</fullName>
    </submittedName>
</protein>
<dbReference type="AlphaFoldDB" id="A0A480AER7"/>
<organism evidence="4 5">
    <name type="scientific">Dolichospermum planctonicum</name>
    <dbReference type="NCBI Taxonomy" id="136072"/>
    <lineage>
        <taxon>Bacteria</taxon>
        <taxon>Bacillati</taxon>
        <taxon>Cyanobacteriota</taxon>
        <taxon>Cyanophyceae</taxon>
        <taxon>Nostocales</taxon>
        <taxon>Aphanizomenonaceae</taxon>
        <taxon>Dolichospermum</taxon>
    </lineage>
</organism>
<dbReference type="Proteomes" id="UP000299367">
    <property type="component" value="Unassembled WGS sequence"/>
</dbReference>
<dbReference type="PANTHER" id="PTHR34048:SF3">
    <property type="entry name" value="LOW-DENSITY RECEPTOR-LIKE PROTEIN"/>
    <property type="match status" value="1"/>
</dbReference>
<evidence type="ECO:0000256" key="3">
    <source>
        <dbReference type="SAM" id="Phobius"/>
    </source>
</evidence>
<dbReference type="RefSeq" id="WP_137908955.1">
    <property type="nucleotide sequence ID" value="NZ_BJCF01000041.1"/>
</dbReference>
<keyword evidence="3" id="KW-1133">Transmembrane helix</keyword>
<keyword evidence="3" id="KW-0812">Transmembrane</keyword>
<evidence type="ECO:0000313" key="4">
    <source>
        <dbReference type="EMBL" id="GCL43477.1"/>
    </source>
</evidence>
<proteinExistence type="predicted"/>
<feature type="coiled-coil region" evidence="1">
    <location>
        <begin position="68"/>
        <end position="95"/>
    </location>
</feature>
<sequence>MSQQDGFGSGFLLGTLIGGVVGGVLGAVITSRLDLTANSEEDNGLTVGENNEPGANRKRRMRASANENLEIEATRRSLEDKIAQLNATIDDVRQQLGNVKSINIGNE</sequence>
<accession>A0A480AER7</accession>
<dbReference type="InterPro" id="IPR040377">
    <property type="entry name" value="Ssl2009-like"/>
</dbReference>
<evidence type="ECO:0000256" key="2">
    <source>
        <dbReference type="SAM" id="MobiDB-lite"/>
    </source>
</evidence>
<gene>
    <name evidence="4" type="ORF">NIES80_31930</name>
</gene>
<feature type="transmembrane region" description="Helical" evidence="3">
    <location>
        <begin position="6"/>
        <end position="29"/>
    </location>
</feature>
<comment type="caution">
    <text evidence="4">The sequence shown here is derived from an EMBL/GenBank/DDBJ whole genome shotgun (WGS) entry which is preliminary data.</text>
</comment>
<evidence type="ECO:0000256" key="1">
    <source>
        <dbReference type="SAM" id="Coils"/>
    </source>
</evidence>
<dbReference type="OrthoDB" id="516634at2"/>
<evidence type="ECO:0000313" key="5">
    <source>
        <dbReference type="Proteomes" id="UP000299367"/>
    </source>
</evidence>
<reference evidence="5" key="1">
    <citation type="submission" date="2019-02" db="EMBL/GenBank/DDBJ databases">
        <title>Draft genome sequence of Dolichospermum planctonicum NIES-80.</title>
        <authorList>
            <person name="Yamaguchi H."/>
            <person name="Suzuki S."/>
            <person name="Kawachi M."/>
        </authorList>
    </citation>
    <scope>NUCLEOTIDE SEQUENCE [LARGE SCALE GENOMIC DNA]</scope>
    <source>
        <strain evidence="5">NIES-80</strain>
    </source>
</reference>
<keyword evidence="1" id="KW-0175">Coiled coil</keyword>
<keyword evidence="3" id="KW-0472">Membrane</keyword>
<name>A0A480AER7_9CYAN</name>
<feature type="region of interest" description="Disordered" evidence="2">
    <location>
        <begin position="39"/>
        <end position="61"/>
    </location>
</feature>
<dbReference type="EMBL" id="BJCF01000041">
    <property type="protein sequence ID" value="GCL43477.1"/>
    <property type="molecule type" value="Genomic_DNA"/>
</dbReference>